<accession>A0ABW4N3C1</accession>
<dbReference type="Proteomes" id="UP001597237">
    <property type="component" value="Unassembled WGS sequence"/>
</dbReference>
<dbReference type="Pfam" id="PF08548">
    <property type="entry name" value="Peptidase_M10_C"/>
    <property type="match status" value="1"/>
</dbReference>
<comment type="caution">
    <text evidence="5">The sequence shown here is derived from an EMBL/GenBank/DDBJ whole genome shotgun (WGS) entry which is preliminary data.</text>
</comment>
<dbReference type="Gene3D" id="2.150.10.10">
    <property type="entry name" value="Serralysin-like metalloprotease, C-terminal"/>
    <property type="match status" value="1"/>
</dbReference>
<gene>
    <name evidence="5" type="ORF">ACFSC0_14105</name>
</gene>
<evidence type="ECO:0000256" key="1">
    <source>
        <dbReference type="ARBA" id="ARBA00004613"/>
    </source>
</evidence>
<dbReference type="PROSITE" id="PS00330">
    <property type="entry name" value="HEMOLYSIN_CALCIUM"/>
    <property type="match status" value="1"/>
</dbReference>
<sequence>SGANYLYGMMGNDTLDGGAGQDNLHGGPGADRFVFSNAAHSTAAAPDRILDFSAASGDIIDVSMVDANVGVAGDQAFAWVTSFTNTAGQVRAVYDAGQNRTVLEFDTDGDGQGDDMVIHVVGQVTSSAGFVL</sequence>
<dbReference type="EMBL" id="JBHUEY010000001">
    <property type="protein sequence ID" value="MFD1784536.1"/>
    <property type="molecule type" value="Genomic_DNA"/>
</dbReference>
<protein>
    <submittedName>
        <fullName evidence="5">M10 family metallopeptidase C-terminal domain-containing protein</fullName>
    </submittedName>
</protein>
<feature type="non-terminal residue" evidence="5">
    <location>
        <position position="1"/>
    </location>
</feature>
<evidence type="ECO:0000256" key="2">
    <source>
        <dbReference type="ARBA" id="ARBA00022525"/>
    </source>
</evidence>
<name>A0ABW4N3C1_9CAUL</name>
<evidence type="ECO:0000313" key="6">
    <source>
        <dbReference type="Proteomes" id="UP001597237"/>
    </source>
</evidence>
<evidence type="ECO:0000259" key="4">
    <source>
        <dbReference type="Pfam" id="PF08548"/>
    </source>
</evidence>
<dbReference type="InterPro" id="IPR013858">
    <property type="entry name" value="Peptidase_M10B_C"/>
</dbReference>
<proteinExistence type="predicted"/>
<dbReference type="InterPro" id="IPR018511">
    <property type="entry name" value="Hemolysin-typ_Ca-bd_CS"/>
</dbReference>
<keyword evidence="3" id="KW-0677">Repeat</keyword>
<reference evidence="6" key="1">
    <citation type="journal article" date="2019" name="Int. J. Syst. Evol. Microbiol.">
        <title>The Global Catalogue of Microorganisms (GCM) 10K type strain sequencing project: providing services to taxonomists for standard genome sequencing and annotation.</title>
        <authorList>
            <consortium name="The Broad Institute Genomics Platform"/>
            <consortium name="The Broad Institute Genome Sequencing Center for Infectious Disease"/>
            <person name="Wu L."/>
            <person name="Ma J."/>
        </authorList>
    </citation>
    <scope>NUCLEOTIDE SEQUENCE [LARGE SCALE GENOMIC DNA]</scope>
    <source>
        <strain evidence="6">DFY28</strain>
    </source>
</reference>
<keyword evidence="6" id="KW-1185">Reference proteome</keyword>
<dbReference type="InterPro" id="IPR011049">
    <property type="entry name" value="Serralysin-like_metalloprot_C"/>
</dbReference>
<dbReference type="PRINTS" id="PR00313">
    <property type="entry name" value="CABNDNGRPT"/>
</dbReference>
<dbReference type="SUPFAM" id="SSF51120">
    <property type="entry name" value="beta-Roll"/>
    <property type="match status" value="1"/>
</dbReference>
<feature type="domain" description="Peptidase M10 serralysin C-terminal" evidence="4">
    <location>
        <begin position="17"/>
        <end position="131"/>
    </location>
</feature>
<comment type="subcellular location">
    <subcellularLocation>
        <location evidence="1">Secreted</location>
    </subcellularLocation>
</comment>
<evidence type="ECO:0000256" key="3">
    <source>
        <dbReference type="ARBA" id="ARBA00022737"/>
    </source>
</evidence>
<evidence type="ECO:0000313" key="5">
    <source>
        <dbReference type="EMBL" id="MFD1784536.1"/>
    </source>
</evidence>
<organism evidence="5 6">
    <name type="scientific">Phenylobacterium terrae</name>
    <dbReference type="NCBI Taxonomy" id="2665495"/>
    <lineage>
        <taxon>Bacteria</taxon>
        <taxon>Pseudomonadati</taxon>
        <taxon>Pseudomonadota</taxon>
        <taxon>Alphaproteobacteria</taxon>
        <taxon>Caulobacterales</taxon>
        <taxon>Caulobacteraceae</taxon>
        <taxon>Phenylobacterium</taxon>
    </lineage>
</organism>
<dbReference type="RefSeq" id="WP_377355169.1">
    <property type="nucleotide sequence ID" value="NZ_JBHUEY010000001.1"/>
</dbReference>
<keyword evidence="2" id="KW-0964">Secreted</keyword>